<keyword evidence="2" id="KW-1185">Reference proteome</keyword>
<evidence type="ECO:0000313" key="1">
    <source>
        <dbReference type="EMBL" id="KAJ8866427.1"/>
    </source>
</evidence>
<dbReference type="EMBL" id="JARBHB010000016">
    <property type="protein sequence ID" value="KAJ8866427.1"/>
    <property type="molecule type" value="Genomic_DNA"/>
</dbReference>
<organism evidence="1 2">
    <name type="scientific">Dryococelus australis</name>
    <dbReference type="NCBI Taxonomy" id="614101"/>
    <lineage>
        <taxon>Eukaryota</taxon>
        <taxon>Metazoa</taxon>
        <taxon>Ecdysozoa</taxon>
        <taxon>Arthropoda</taxon>
        <taxon>Hexapoda</taxon>
        <taxon>Insecta</taxon>
        <taxon>Pterygota</taxon>
        <taxon>Neoptera</taxon>
        <taxon>Polyneoptera</taxon>
        <taxon>Phasmatodea</taxon>
        <taxon>Verophasmatodea</taxon>
        <taxon>Anareolatae</taxon>
        <taxon>Phasmatidae</taxon>
        <taxon>Eurycanthinae</taxon>
        <taxon>Dryococelus</taxon>
    </lineage>
</organism>
<dbReference type="Proteomes" id="UP001159363">
    <property type="component" value="Chromosome 15"/>
</dbReference>
<name>A0ABQ9G4S0_9NEOP</name>
<reference evidence="1 2" key="1">
    <citation type="submission" date="2023-02" db="EMBL/GenBank/DDBJ databases">
        <title>LHISI_Scaffold_Assembly.</title>
        <authorList>
            <person name="Stuart O.P."/>
            <person name="Cleave R."/>
            <person name="Magrath M.J.L."/>
            <person name="Mikheyev A.S."/>
        </authorList>
    </citation>
    <scope>NUCLEOTIDE SEQUENCE [LARGE SCALE GENOMIC DNA]</scope>
    <source>
        <strain evidence="1">Daus_M_001</strain>
        <tissue evidence="1">Leg muscle</tissue>
    </source>
</reference>
<feature type="non-terminal residue" evidence="1">
    <location>
        <position position="84"/>
    </location>
</feature>
<accession>A0ABQ9G4S0</accession>
<comment type="caution">
    <text evidence="1">The sequence shown here is derived from an EMBL/GenBank/DDBJ whole genome shotgun (WGS) entry which is preliminary data.</text>
</comment>
<evidence type="ECO:0000313" key="2">
    <source>
        <dbReference type="Proteomes" id="UP001159363"/>
    </source>
</evidence>
<protein>
    <submittedName>
        <fullName evidence="1">Uncharacterized protein</fullName>
    </submittedName>
</protein>
<gene>
    <name evidence="1" type="ORF">PR048_032270</name>
</gene>
<proteinExistence type="predicted"/>
<sequence length="84" mass="10086">MKRERKRKFHLDEAKGNEVELSGCRDRSELPYSILVAELHSRGSAYENLREKLEFPTMLYIVSNLRTFMMEHRTCKYSSRDIWT</sequence>